<keyword evidence="4" id="KW-1185">Reference proteome</keyword>
<keyword evidence="1" id="KW-0479">Metal-binding</keyword>
<proteinExistence type="inferred from homology"/>
<accession>A0AAW0D1K7</accession>
<dbReference type="EMBL" id="JAWWNJ010000011">
    <property type="protein sequence ID" value="KAK7045137.1"/>
    <property type="molecule type" value="Genomic_DNA"/>
</dbReference>
<dbReference type="InterPro" id="IPR026992">
    <property type="entry name" value="DIOX_N"/>
</dbReference>
<dbReference type="PANTHER" id="PTHR47990">
    <property type="entry name" value="2-OXOGLUTARATE (2OG) AND FE(II)-DEPENDENT OXYGENASE SUPERFAMILY PROTEIN-RELATED"/>
    <property type="match status" value="1"/>
</dbReference>
<evidence type="ECO:0000259" key="2">
    <source>
        <dbReference type="PROSITE" id="PS51471"/>
    </source>
</evidence>
<dbReference type="InterPro" id="IPR027443">
    <property type="entry name" value="IPNS-like_sf"/>
</dbReference>
<reference evidence="3 4" key="1">
    <citation type="journal article" date="2024" name="J Genomics">
        <title>Draft genome sequencing and assembly of Favolaschia claudopus CIRM-BRFM 2984 isolated from oak limbs.</title>
        <authorList>
            <person name="Navarro D."/>
            <person name="Drula E."/>
            <person name="Chaduli D."/>
            <person name="Cazenave R."/>
            <person name="Ahrendt S."/>
            <person name="Wang J."/>
            <person name="Lipzen A."/>
            <person name="Daum C."/>
            <person name="Barry K."/>
            <person name="Grigoriev I.V."/>
            <person name="Favel A."/>
            <person name="Rosso M.N."/>
            <person name="Martin F."/>
        </authorList>
    </citation>
    <scope>NUCLEOTIDE SEQUENCE [LARGE SCALE GENOMIC DNA]</scope>
    <source>
        <strain evidence="3 4">CIRM-BRFM 2984</strain>
    </source>
</reference>
<keyword evidence="1" id="KW-0560">Oxidoreductase</keyword>
<dbReference type="GO" id="GO:0046872">
    <property type="term" value="F:metal ion binding"/>
    <property type="evidence" value="ECO:0007669"/>
    <property type="project" value="UniProtKB-KW"/>
</dbReference>
<dbReference type="InterPro" id="IPR044861">
    <property type="entry name" value="IPNS-like_FE2OG_OXY"/>
</dbReference>
<organism evidence="3 4">
    <name type="scientific">Favolaschia claudopus</name>
    <dbReference type="NCBI Taxonomy" id="2862362"/>
    <lineage>
        <taxon>Eukaryota</taxon>
        <taxon>Fungi</taxon>
        <taxon>Dikarya</taxon>
        <taxon>Basidiomycota</taxon>
        <taxon>Agaricomycotina</taxon>
        <taxon>Agaricomycetes</taxon>
        <taxon>Agaricomycetidae</taxon>
        <taxon>Agaricales</taxon>
        <taxon>Marasmiineae</taxon>
        <taxon>Mycenaceae</taxon>
        <taxon>Favolaschia</taxon>
    </lineage>
</organism>
<dbReference type="GO" id="GO:0016491">
    <property type="term" value="F:oxidoreductase activity"/>
    <property type="evidence" value="ECO:0007669"/>
    <property type="project" value="UniProtKB-KW"/>
</dbReference>
<dbReference type="AlphaFoldDB" id="A0AAW0D1K7"/>
<dbReference type="Gene3D" id="2.60.120.330">
    <property type="entry name" value="B-lactam Antibiotic, Isopenicillin N Synthase, Chain"/>
    <property type="match status" value="1"/>
</dbReference>
<dbReference type="SUPFAM" id="SSF51197">
    <property type="entry name" value="Clavaminate synthase-like"/>
    <property type="match status" value="1"/>
</dbReference>
<evidence type="ECO:0000313" key="4">
    <source>
        <dbReference type="Proteomes" id="UP001362999"/>
    </source>
</evidence>
<dbReference type="Proteomes" id="UP001362999">
    <property type="component" value="Unassembled WGS sequence"/>
</dbReference>
<gene>
    <name evidence="3" type="ORF">R3P38DRAFT_3177364</name>
</gene>
<dbReference type="PROSITE" id="PS51471">
    <property type="entry name" value="FE2OG_OXY"/>
    <property type="match status" value="1"/>
</dbReference>
<feature type="domain" description="Fe2OG dioxygenase" evidence="2">
    <location>
        <begin position="199"/>
        <end position="311"/>
    </location>
</feature>
<evidence type="ECO:0000256" key="1">
    <source>
        <dbReference type="RuleBase" id="RU003682"/>
    </source>
</evidence>
<name>A0AAW0D1K7_9AGAR</name>
<protein>
    <recommendedName>
        <fullName evidence="2">Fe2OG dioxygenase domain-containing protein</fullName>
    </recommendedName>
</protein>
<dbReference type="Pfam" id="PF03171">
    <property type="entry name" value="2OG-FeII_Oxy"/>
    <property type="match status" value="1"/>
</dbReference>
<keyword evidence="1" id="KW-0408">Iron</keyword>
<dbReference type="Pfam" id="PF14226">
    <property type="entry name" value="DIOX_N"/>
    <property type="match status" value="1"/>
</dbReference>
<dbReference type="InterPro" id="IPR050231">
    <property type="entry name" value="Iron_ascorbate_oxido_reductase"/>
</dbReference>
<sequence length="345" mass="38420">MSLERNCNTSLIPVIDFDAFFDKSTKHAVAGEMLQSFKDIGFVYLINHGIPQAKVTEMFEMSKKFFALPLETKNLAPHPPSGTHHRGFSAQGQEKVTQHVYDCDSLAEQRAQAPDAKESFECGREEDELMPNIWLPEGTLVGFKETCLEFFWVSFLACLVYHFIRVHQLCHKIELDILRALALGFGLDEEYFTQCHTAPDNQLRLLHYPSVPLDALHQNSIARIGAHSDFGWITLLLQDDVGGLEIEDPNVPGAFRSVTPVSGALLVNAGDFMMRWSNDTIKSTIHRVCAPPGTTSGMTPERYSIPYFCSADFSTVVDCIPGTWDEGAGRPNFPSAASTSELQQT</sequence>
<evidence type="ECO:0000313" key="3">
    <source>
        <dbReference type="EMBL" id="KAK7045137.1"/>
    </source>
</evidence>
<dbReference type="InterPro" id="IPR005123">
    <property type="entry name" value="Oxoglu/Fe-dep_dioxygenase_dom"/>
</dbReference>
<comment type="similarity">
    <text evidence="1">Belongs to the iron/ascorbate-dependent oxidoreductase family.</text>
</comment>
<comment type="caution">
    <text evidence="3">The sequence shown here is derived from an EMBL/GenBank/DDBJ whole genome shotgun (WGS) entry which is preliminary data.</text>
</comment>